<proteinExistence type="predicted"/>
<reference evidence="7" key="1">
    <citation type="journal article" date="2019" name="Int. J. Syst. Evol. Microbiol.">
        <title>The Global Catalogue of Microorganisms (GCM) 10K type strain sequencing project: providing services to taxonomists for standard genome sequencing and annotation.</title>
        <authorList>
            <consortium name="The Broad Institute Genomics Platform"/>
            <consortium name="The Broad Institute Genome Sequencing Center for Infectious Disease"/>
            <person name="Wu L."/>
            <person name="Ma J."/>
        </authorList>
    </citation>
    <scope>NUCLEOTIDE SEQUENCE [LARGE SCALE GENOMIC DNA]</scope>
    <source>
        <strain evidence="7">CGMCC 1.6784</strain>
    </source>
</reference>
<dbReference type="PROSITE" id="PS50977">
    <property type="entry name" value="HTH_TETR_2"/>
    <property type="match status" value="1"/>
</dbReference>
<evidence type="ECO:0000313" key="6">
    <source>
        <dbReference type="EMBL" id="GGN60996.1"/>
    </source>
</evidence>
<evidence type="ECO:0000256" key="4">
    <source>
        <dbReference type="PROSITE-ProRule" id="PRU00335"/>
    </source>
</evidence>
<dbReference type="InterPro" id="IPR001647">
    <property type="entry name" value="HTH_TetR"/>
</dbReference>
<evidence type="ECO:0000259" key="5">
    <source>
        <dbReference type="PROSITE" id="PS50977"/>
    </source>
</evidence>
<gene>
    <name evidence="6" type="ORF">GCM10011349_43120</name>
</gene>
<dbReference type="Gene3D" id="1.10.357.10">
    <property type="entry name" value="Tetracycline Repressor, domain 2"/>
    <property type="match status" value="1"/>
</dbReference>
<sequence>MGVHILEVALLQFIEKGAEGTSMDDIAAAANVSKRTLYARYGSKVGLLIAAIEHGIDNRLTPIVATMGSGSPRQRLIRIARQMLDRSLEPDIIGLERLLLWVQTQNFDGIDSQAVLRINPGLLLIHPLLRDVAGPDKKNSLDLPFLATFIFDALVTAPRQRILARGDLADTREAKDAYLEQALDFLGRALPFLQE</sequence>
<dbReference type="Proteomes" id="UP000605099">
    <property type="component" value="Unassembled WGS sequence"/>
</dbReference>
<evidence type="ECO:0000313" key="7">
    <source>
        <dbReference type="Proteomes" id="UP000605099"/>
    </source>
</evidence>
<comment type="caution">
    <text evidence="6">The sequence shown here is derived from an EMBL/GenBank/DDBJ whole genome shotgun (WGS) entry which is preliminary data.</text>
</comment>
<dbReference type="InterPro" id="IPR050109">
    <property type="entry name" value="HTH-type_TetR-like_transc_reg"/>
</dbReference>
<keyword evidence="7" id="KW-1185">Reference proteome</keyword>
<dbReference type="EMBL" id="BMLK01000034">
    <property type="protein sequence ID" value="GGN60996.1"/>
    <property type="molecule type" value="Genomic_DNA"/>
</dbReference>
<dbReference type="PRINTS" id="PR00455">
    <property type="entry name" value="HTHTETR"/>
</dbReference>
<protein>
    <recommendedName>
        <fullName evidence="5">HTH tetR-type domain-containing protein</fullName>
    </recommendedName>
</protein>
<keyword evidence="2 4" id="KW-0238">DNA-binding</keyword>
<dbReference type="PANTHER" id="PTHR30055">
    <property type="entry name" value="HTH-TYPE TRANSCRIPTIONAL REGULATOR RUTR"/>
    <property type="match status" value="1"/>
</dbReference>
<keyword evidence="1" id="KW-0805">Transcription regulation</keyword>
<evidence type="ECO:0000256" key="2">
    <source>
        <dbReference type="ARBA" id="ARBA00023125"/>
    </source>
</evidence>
<name>A0ABQ2K1D3_9SPHN</name>
<dbReference type="PANTHER" id="PTHR30055:SF234">
    <property type="entry name" value="HTH-TYPE TRANSCRIPTIONAL REGULATOR BETI"/>
    <property type="match status" value="1"/>
</dbReference>
<dbReference type="InterPro" id="IPR009057">
    <property type="entry name" value="Homeodomain-like_sf"/>
</dbReference>
<feature type="domain" description="HTH tetR-type" evidence="5">
    <location>
        <begin position="1"/>
        <end position="59"/>
    </location>
</feature>
<accession>A0ABQ2K1D3</accession>
<dbReference type="Pfam" id="PF00440">
    <property type="entry name" value="TetR_N"/>
    <property type="match status" value="1"/>
</dbReference>
<dbReference type="SUPFAM" id="SSF46689">
    <property type="entry name" value="Homeodomain-like"/>
    <property type="match status" value="1"/>
</dbReference>
<feature type="DNA-binding region" description="H-T-H motif" evidence="4">
    <location>
        <begin position="22"/>
        <end position="41"/>
    </location>
</feature>
<organism evidence="6 7">
    <name type="scientific">Novosphingobium indicum</name>
    <dbReference type="NCBI Taxonomy" id="462949"/>
    <lineage>
        <taxon>Bacteria</taxon>
        <taxon>Pseudomonadati</taxon>
        <taxon>Pseudomonadota</taxon>
        <taxon>Alphaproteobacteria</taxon>
        <taxon>Sphingomonadales</taxon>
        <taxon>Sphingomonadaceae</taxon>
        <taxon>Novosphingobium</taxon>
    </lineage>
</organism>
<evidence type="ECO:0000256" key="3">
    <source>
        <dbReference type="ARBA" id="ARBA00023163"/>
    </source>
</evidence>
<keyword evidence="3" id="KW-0804">Transcription</keyword>
<evidence type="ECO:0000256" key="1">
    <source>
        <dbReference type="ARBA" id="ARBA00023015"/>
    </source>
</evidence>